<dbReference type="GeneID" id="59264875"/>
<name>A0A8H6EER4_9HELO</name>
<evidence type="ECO:0000313" key="1">
    <source>
        <dbReference type="EMBL" id="KAF5869654.1"/>
    </source>
</evidence>
<proteinExistence type="predicted"/>
<dbReference type="Proteomes" id="UP000531561">
    <property type="component" value="Unassembled WGS sequence"/>
</dbReference>
<dbReference type="AlphaFoldDB" id="A0A8H6EER4"/>
<protein>
    <submittedName>
        <fullName evidence="1">Uncharacterized protein</fullName>
    </submittedName>
</protein>
<keyword evidence="2" id="KW-1185">Reference proteome</keyword>
<reference evidence="1 2" key="1">
    <citation type="journal article" date="2020" name="Phytopathology">
        <title>A high-quality genome resource of Botrytis fragariae, a new and rapidly spreading fungal pathogen causing strawberry gray mold in the U.S.A.</title>
        <authorList>
            <person name="Wu Y."/>
            <person name="Saski C.A."/>
            <person name="Schnabel G."/>
            <person name="Xiao S."/>
            <person name="Hu M."/>
        </authorList>
    </citation>
    <scope>NUCLEOTIDE SEQUENCE [LARGE SCALE GENOMIC DNA]</scope>
    <source>
        <strain evidence="1 2">BVB16</strain>
    </source>
</reference>
<comment type="caution">
    <text evidence="1">The sequence shown here is derived from an EMBL/GenBank/DDBJ whole genome shotgun (WGS) entry which is preliminary data.</text>
</comment>
<sequence length="83" mass="9106">MRLQSILVTIFCMQVEILESYRTSTAACNDVSLLGALKHQQAPLKHIPGTHSKSSTFLLQLRLTESGVVSCGVQMIESKSSKK</sequence>
<dbReference type="RefSeq" id="XP_037188602.1">
    <property type="nucleotide sequence ID" value="XM_037341183.1"/>
</dbReference>
<dbReference type="EMBL" id="JABFCT010000016">
    <property type="protein sequence ID" value="KAF5869654.1"/>
    <property type="molecule type" value="Genomic_DNA"/>
</dbReference>
<accession>A0A8H6EER4</accession>
<gene>
    <name evidence="1" type="ORF">Bfra_010851</name>
</gene>
<organism evidence="1 2">
    <name type="scientific">Botrytis fragariae</name>
    <dbReference type="NCBI Taxonomy" id="1964551"/>
    <lineage>
        <taxon>Eukaryota</taxon>
        <taxon>Fungi</taxon>
        <taxon>Dikarya</taxon>
        <taxon>Ascomycota</taxon>
        <taxon>Pezizomycotina</taxon>
        <taxon>Leotiomycetes</taxon>
        <taxon>Helotiales</taxon>
        <taxon>Sclerotiniaceae</taxon>
        <taxon>Botrytis</taxon>
    </lineage>
</organism>
<evidence type="ECO:0000313" key="2">
    <source>
        <dbReference type="Proteomes" id="UP000531561"/>
    </source>
</evidence>